<reference evidence="3" key="1">
    <citation type="journal article" date="2021" name="ISME J.">
        <title>Evolutionary origin and ecological implication of a unique nif island in free-living Bradyrhizobium lineages.</title>
        <authorList>
            <person name="Tao J."/>
        </authorList>
    </citation>
    <scope>NUCLEOTIDE SEQUENCE [LARGE SCALE GENOMIC DNA]</scope>
    <source>
        <strain evidence="3">SZCCT0434</strain>
    </source>
</reference>
<evidence type="ECO:0000313" key="2">
    <source>
        <dbReference type="EMBL" id="MBR0794821.1"/>
    </source>
</evidence>
<evidence type="ECO:0000313" key="3">
    <source>
        <dbReference type="Proteomes" id="UP001315278"/>
    </source>
</evidence>
<dbReference type="Gene3D" id="2.30.40.10">
    <property type="entry name" value="Urease, subunit C, domain 1"/>
    <property type="match status" value="1"/>
</dbReference>
<comment type="caution">
    <text evidence="2">The sequence shown here is derived from an EMBL/GenBank/DDBJ whole genome shotgun (WGS) entry which is preliminary data.</text>
</comment>
<name>A0ABS5FEQ7_9BRAD</name>
<dbReference type="Gene3D" id="3.20.20.140">
    <property type="entry name" value="Metal-dependent hydrolases"/>
    <property type="match status" value="1"/>
</dbReference>
<protein>
    <submittedName>
        <fullName evidence="2">Amidohydrolase family protein</fullName>
    </submittedName>
</protein>
<dbReference type="InterPro" id="IPR011059">
    <property type="entry name" value="Metal-dep_hydrolase_composite"/>
</dbReference>
<dbReference type="EMBL" id="JAFCJH010000004">
    <property type="protein sequence ID" value="MBR0794821.1"/>
    <property type="molecule type" value="Genomic_DNA"/>
</dbReference>
<dbReference type="SUPFAM" id="SSF51338">
    <property type="entry name" value="Composite domain of metallo-dependent hydrolases"/>
    <property type="match status" value="1"/>
</dbReference>
<dbReference type="PANTHER" id="PTHR22642:SF2">
    <property type="entry name" value="PROTEIN LONG AFTER FAR-RED 3"/>
    <property type="match status" value="1"/>
</dbReference>
<gene>
    <name evidence="2" type="ORF">JQ615_05360</name>
</gene>
<feature type="domain" description="Amidohydrolase 3" evidence="1">
    <location>
        <begin position="56"/>
        <end position="568"/>
    </location>
</feature>
<dbReference type="PANTHER" id="PTHR22642">
    <property type="entry name" value="IMIDAZOLONEPROPIONASE"/>
    <property type="match status" value="1"/>
</dbReference>
<dbReference type="Proteomes" id="UP001315278">
    <property type="component" value="Unassembled WGS sequence"/>
</dbReference>
<dbReference type="Pfam" id="PF07969">
    <property type="entry name" value="Amidohydro_3"/>
    <property type="match status" value="1"/>
</dbReference>
<organism evidence="2 3">
    <name type="scientific">Bradyrhizobium jicamae</name>
    <dbReference type="NCBI Taxonomy" id="280332"/>
    <lineage>
        <taxon>Bacteria</taxon>
        <taxon>Pseudomonadati</taxon>
        <taxon>Pseudomonadota</taxon>
        <taxon>Alphaproteobacteria</taxon>
        <taxon>Hyphomicrobiales</taxon>
        <taxon>Nitrobacteraceae</taxon>
        <taxon>Bradyrhizobium</taxon>
    </lineage>
</organism>
<accession>A0ABS5FEQ7</accession>
<dbReference type="InterPro" id="IPR032466">
    <property type="entry name" value="Metal_Hydrolase"/>
</dbReference>
<keyword evidence="3" id="KW-1185">Reference proteome</keyword>
<dbReference type="SUPFAM" id="SSF51556">
    <property type="entry name" value="Metallo-dependent hydrolases"/>
    <property type="match status" value="1"/>
</dbReference>
<proteinExistence type="predicted"/>
<evidence type="ECO:0000259" key="1">
    <source>
        <dbReference type="Pfam" id="PF07969"/>
    </source>
</evidence>
<dbReference type="InterPro" id="IPR013108">
    <property type="entry name" value="Amidohydro_3"/>
</dbReference>
<sequence>MDTGNDQDLLIYGARIYAMDPHDSIAEALLVSTGKIAAIGSRKEVEPLASRATRRLDAQGASIVPGLLDTHPHLLHYGSLEEPLVKIWDCRNHDEIVDRIAQRVTVEAEGAWIQATPVGEPHFFHRRSYKDLAEGLLPDRWSLDKASTKHPIVIQAWGPVRPSCMSFNSLALSKLGIDRQSPDRIGNVWIEKNTNGEPTGRITGSVTNYYCYDPYGELLWRDIPFLKRECLVPGTETAIELFHRQGVTGVYENHMMDRVLIDAYRTLRKEGRLTMRVLASQEAESYGMPWSKPREMQDFIHRLENAAASIELEDPLFRFNGVSLMWDGYCYGGAQMMRAPYLNVYGCITHGQRHISPEKAEYVMRFAAARKLRLNILSMGTQSHDEILDMVERVAGEYDIPPLNWVLVHATTIEAEQVKRFKNLNFCHTTSMAFCWGEGELMRRSMGSKVLPDIIPLRRFFDAKMPVGGGTDWGPKNAWEQLQLSLTHEFGESGYRNAGPNQTISRLEALAMMTRDAARVMRWDDIGYLAPDMQADLVVVDQDPVTCPVDDLKKTRVLQTLFGGKAVHDTGALVAH</sequence>
<dbReference type="Gene3D" id="3.10.310.70">
    <property type="match status" value="1"/>
</dbReference>
<dbReference type="RefSeq" id="WP_212491904.1">
    <property type="nucleotide sequence ID" value="NZ_JAFCJH010000004.1"/>
</dbReference>